<dbReference type="InterPro" id="IPR036526">
    <property type="entry name" value="C-N_Hydrolase_sf"/>
</dbReference>
<dbReference type="GO" id="GO:0008418">
    <property type="term" value="F:protein-N-terminal asparagine amidohydrolase activity"/>
    <property type="evidence" value="ECO:0007669"/>
    <property type="project" value="InterPro"/>
</dbReference>
<evidence type="ECO:0000256" key="1">
    <source>
        <dbReference type="SAM" id="MobiDB-lite"/>
    </source>
</evidence>
<protein>
    <recommendedName>
        <fullName evidence="2">CN hydrolase domain-containing protein</fullName>
    </recommendedName>
</protein>
<proteinExistence type="predicted"/>
<feature type="domain" description="CN hydrolase" evidence="2">
    <location>
        <begin position="1"/>
        <end position="277"/>
    </location>
</feature>
<dbReference type="HOGENOM" id="CLU_568705_0_0_1"/>
<evidence type="ECO:0000259" key="2">
    <source>
        <dbReference type="PROSITE" id="PS50263"/>
    </source>
</evidence>
<feature type="compositionally biased region" description="Polar residues" evidence="1">
    <location>
        <begin position="322"/>
        <end position="331"/>
    </location>
</feature>
<evidence type="ECO:0000313" key="3">
    <source>
        <dbReference type="EMBL" id="ETS79774.1"/>
    </source>
</evidence>
<dbReference type="Proteomes" id="UP000030651">
    <property type="component" value="Unassembled WGS sequence"/>
</dbReference>
<feature type="region of interest" description="Disordered" evidence="1">
    <location>
        <begin position="300"/>
        <end position="334"/>
    </location>
</feature>
<dbReference type="InterPro" id="IPR039703">
    <property type="entry name" value="Nta1"/>
</dbReference>
<organism evidence="3 4">
    <name type="scientific">Pestalotiopsis fici (strain W106-1 / CGMCC3.15140)</name>
    <dbReference type="NCBI Taxonomy" id="1229662"/>
    <lineage>
        <taxon>Eukaryota</taxon>
        <taxon>Fungi</taxon>
        <taxon>Dikarya</taxon>
        <taxon>Ascomycota</taxon>
        <taxon>Pezizomycotina</taxon>
        <taxon>Sordariomycetes</taxon>
        <taxon>Xylariomycetidae</taxon>
        <taxon>Amphisphaeriales</taxon>
        <taxon>Sporocadaceae</taxon>
        <taxon>Pestalotiopsis</taxon>
    </lineage>
</organism>
<dbReference type="eggNOG" id="KOG0806">
    <property type="taxonomic scope" value="Eukaryota"/>
</dbReference>
<dbReference type="SUPFAM" id="SSF56317">
    <property type="entry name" value="Carbon-nitrogen hydrolase"/>
    <property type="match status" value="1"/>
</dbReference>
<sequence length="480" mass="53234">MRIGCLQFAPQVGDVNNNLSRADGILDRADPEDLDLLVLPELAFSGYNFKSLREIYPYLEPTGTGITSVWARNVALKYDCAVAVGYPETADVSHKWPTSPEYYNSLIMVNKDGDAWALYRKSHLYYTDETWALEGPEGFWKGYLPGIGKLAMGICIPYKFEAPWDEFEFAAHAIRVSADVVIVSMAWLTHENRSSFLSHPGEPDLDTLTYWVQRMEPLIRRENEEEVIVIFANRCGTEDDVLYAGTSAVLGIQDGEVTVYGLLGRGEEQLLIVDTSKPAMAKLQYRPEREKDIYAEATENHANSDINSPVQSEGDGSIDPPLSSTFQSSRDPNVDGVEGMDGLNHGADPYIFDLSDVVSTASTEFSADSQFGSPISPRHSWKLARPNRLSKASVFGGADTYGEGHWQKWLDEHRDEALDASSDDAASLDLEPEPTVEFSALVEGLSSSTKAYEGVMLRPFSTKAGNIGHEHHSRISQRSW</sequence>
<dbReference type="AlphaFoldDB" id="W3X195"/>
<dbReference type="OrthoDB" id="201515at2759"/>
<dbReference type="STRING" id="1229662.W3X195"/>
<dbReference type="GO" id="GO:0030163">
    <property type="term" value="P:protein catabolic process"/>
    <property type="evidence" value="ECO:0007669"/>
    <property type="project" value="TreeGrafter"/>
</dbReference>
<dbReference type="RefSeq" id="XP_007836399.1">
    <property type="nucleotide sequence ID" value="XM_007838208.1"/>
</dbReference>
<accession>W3X195</accession>
<dbReference type="Pfam" id="PF00795">
    <property type="entry name" value="CN_hydrolase"/>
    <property type="match status" value="1"/>
</dbReference>
<dbReference type="KEGG" id="pfy:PFICI_09627"/>
<dbReference type="Gene3D" id="3.60.110.10">
    <property type="entry name" value="Carbon-nitrogen hydrolase"/>
    <property type="match status" value="1"/>
</dbReference>
<dbReference type="InterPro" id="IPR003010">
    <property type="entry name" value="C-N_Hydrolase"/>
</dbReference>
<name>W3X195_PESFW</name>
<evidence type="ECO:0000313" key="4">
    <source>
        <dbReference type="Proteomes" id="UP000030651"/>
    </source>
</evidence>
<gene>
    <name evidence="3" type="ORF">PFICI_09627</name>
</gene>
<keyword evidence="4" id="KW-1185">Reference proteome</keyword>
<dbReference type="PROSITE" id="PS50263">
    <property type="entry name" value="CN_HYDROLASE"/>
    <property type="match status" value="1"/>
</dbReference>
<dbReference type="InParanoid" id="W3X195"/>
<dbReference type="GeneID" id="19274640"/>
<dbReference type="EMBL" id="KI912114">
    <property type="protein sequence ID" value="ETS79774.1"/>
    <property type="molecule type" value="Genomic_DNA"/>
</dbReference>
<reference evidence="4" key="1">
    <citation type="journal article" date="2015" name="BMC Genomics">
        <title>Genomic and transcriptomic analysis of the endophytic fungus Pestalotiopsis fici reveals its lifestyle and high potential for synthesis of natural products.</title>
        <authorList>
            <person name="Wang X."/>
            <person name="Zhang X."/>
            <person name="Liu L."/>
            <person name="Xiang M."/>
            <person name="Wang W."/>
            <person name="Sun X."/>
            <person name="Che Y."/>
            <person name="Guo L."/>
            <person name="Liu G."/>
            <person name="Guo L."/>
            <person name="Wang C."/>
            <person name="Yin W.B."/>
            <person name="Stadler M."/>
            <person name="Zhang X."/>
            <person name="Liu X."/>
        </authorList>
    </citation>
    <scope>NUCLEOTIDE SEQUENCE [LARGE SCALE GENOMIC DNA]</scope>
    <source>
        <strain evidence="4">W106-1 / CGMCC3.15140</strain>
    </source>
</reference>
<dbReference type="GO" id="GO:0070773">
    <property type="term" value="F:protein-N-terminal glutamine amidohydrolase activity"/>
    <property type="evidence" value="ECO:0007669"/>
    <property type="project" value="InterPro"/>
</dbReference>
<dbReference type="CDD" id="cd07566">
    <property type="entry name" value="ScNTA1_like"/>
    <property type="match status" value="1"/>
</dbReference>
<dbReference type="PANTHER" id="PTHR11750">
    <property type="entry name" value="PROTEIN N-TERMINAL AMIDASE"/>
    <property type="match status" value="1"/>
</dbReference>
<dbReference type="PANTHER" id="PTHR11750:SF26">
    <property type="entry name" value="PROTEIN N-TERMINAL AMIDASE"/>
    <property type="match status" value="1"/>
</dbReference>
<feature type="compositionally biased region" description="Polar residues" evidence="1">
    <location>
        <begin position="300"/>
        <end position="311"/>
    </location>
</feature>